<accession>A0A6C0F101</accession>
<proteinExistence type="predicted"/>
<organism evidence="1">
    <name type="scientific">viral metagenome</name>
    <dbReference type="NCBI Taxonomy" id="1070528"/>
    <lineage>
        <taxon>unclassified sequences</taxon>
        <taxon>metagenomes</taxon>
        <taxon>organismal metagenomes</taxon>
    </lineage>
</organism>
<dbReference type="EMBL" id="MN738991">
    <property type="protein sequence ID" value="QHT34209.1"/>
    <property type="molecule type" value="Genomic_DNA"/>
</dbReference>
<evidence type="ECO:0000313" key="1">
    <source>
        <dbReference type="EMBL" id="QHT34209.1"/>
    </source>
</evidence>
<protein>
    <submittedName>
        <fullName evidence="1">Uncharacterized protein</fullName>
    </submittedName>
</protein>
<reference evidence="1" key="1">
    <citation type="journal article" date="2020" name="Nature">
        <title>Giant virus diversity and host interactions through global metagenomics.</title>
        <authorList>
            <person name="Schulz F."/>
            <person name="Roux S."/>
            <person name="Paez-Espino D."/>
            <person name="Jungbluth S."/>
            <person name="Walsh D.A."/>
            <person name="Denef V.J."/>
            <person name="McMahon K.D."/>
            <person name="Konstantinidis K.T."/>
            <person name="Eloe-Fadrosh E.A."/>
            <person name="Kyrpides N.C."/>
            <person name="Woyke T."/>
        </authorList>
    </citation>
    <scope>NUCLEOTIDE SEQUENCE</scope>
    <source>
        <strain evidence="1">GVMAG-M-3300009161-52</strain>
    </source>
</reference>
<dbReference type="AlphaFoldDB" id="A0A6C0F101"/>
<name>A0A6C0F101_9ZZZZ</name>
<sequence length="374" mass="42399">MYLAFMLIIVVLLVFYNELNNKMNLAEYVLLGISLMAIVRASYNYIQIDVVKEGFSGNNNSIKKRKNTNKDILVINSEEEEEYFEDSEEVNMPTKYTQSIEEAELSNKTSDEGINHINNLLGKSMFDDVTTTLPTNHNDSENDITSVFKPQVIIGGGQSGSTSPTSTHRTYGGFGSMGPYGGKWNSSFNNDNMDFEDTMKPFRNLWRNDHSYYDDKAQGSIGNQWLQNMDSYNKGKWSPHFYKKPSDYMDYATTPTNADGSTTKKCADYNDIDTDQAGNIVVREYTQAKKWMPGYTYVPPVNWDVPQKYPGVCRKLPNVRKLTGLVDRGLPLNVLELNPDGDIADKESDVSLTNVGSMLPKFNYQEEPFSKPYI</sequence>